<dbReference type="SUPFAM" id="SSF55186">
    <property type="entry name" value="ThrRS/AlaRS common domain"/>
    <property type="match status" value="1"/>
</dbReference>
<dbReference type="SUPFAM" id="SSF54928">
    <property type="entry name" value="RNA-binding domain, RBD"/>
    <property type="match status" value="1"/>
</dbReference>
<dbReference type="InterPro" id="IPR035979">
    <property type="entry name" value="RBD_domain_sf"/>
</dbReference>
<evidence type="ECO:0000313" key="6">
    <source>
        <dbReference type="EMBL" id="GJJ07594.1"/>
    </source>
</evidence>
<dbReference type="PROSITE" id="PS50102">
    <property type="entry name" value="RRM"/>
    <property type="match status" value="1"/>
</dbReference>
<dbReference type="FunFam" id="3.30.70.330:FF:000039">
    <property type="entry name" value="U1 small nuclear ribonucleoprotein A"/>
    <property type="match status" value="1"/>
</dbReference>
<dbReference type="GO" id="GO:0046872">
    <property type="term" value="F:metal ion binding"/>
    <property type="evidence" value="ECO:0007669"/>
    <property type="project" value="UniProtKB-KW"/>
</dbReference>
<dbReference type="InterPro" id="IPR051335">
    <property type="entry name" value="Alanyl-tRNA_Editing_Enzymes"/>
</dbReference>
<keyword evidence="3" id="KW-0694">RNA-binding</keyword>
<dbReference type="GO" id="GO:0000166">
    <property type="term" value="F:nucleotide binding"/>
    <property type="evidence" value="ECO:0007669"/>
    <property type="project" value="InterPro"/>
</dbReference>
<dbReference type="PANTHER" id="PTHR43462">
    <property type="entry name" value="ALANYL-TRNA EDITING PROTEIN"/>
    <property type="match status" value="1"/>
</dbReference>
<dbReference type="AlphaFoldDB" id="A0AAV5A2V7"/>
<dbReference type="SMART" id="SM00360">
    <property type="entry name" value="RRM"/>
    <property type="match status" value="2"/>
</dbReference>
<organism evidence="6 7">
    <name type="scientific">Clathrus columnatus</name>
    <dbReference type="NCBI Taxonomy" id="1419009"/>
    <lineage>
        <taxon>Eukaryota</taxon>
        <taxon>Fungi</taxon>
        <taxon>Dikarya</taxon>
        <taxon>Basidiomycota</taxon>
        <taxon>Agaricomycotina</taxon>
        <taxon>Agaricomycetes</taxon>
        <taxon>Phallomycetidae</taxon>
        <taxon>Phallales</taxon>
        <taxon>Clathraceae</taxon>
        <taxon>Clathrus</taxon>
    </lineage>
</organism>
<sequence length="749" mass="83404">MSTPNTTLYIKNLNDHVQKEELKAQLYSLFTAYGKILDIVASKSTKMRGQAFLVFADLASATTAMRACEGMLFYDKPMHIEYAKTKSYAVLMREDPNFIHPTLSKKSLASTQLTNGKRGREEEDSLDDRSTKREKPDEEDEMEIEDEETRPPITENGHTATSVLLCTNLPQEVTDDMIAVLFQQYQGFQSTQVAAAPNPGPNGPTKLARVIFDSPDLCSVAKEALDGFTLKRGWQMSVQYISRCLYLCQRISSNTFSRDQGVRYLSTCFLTFTKMAAAIAMATLNEHDVYHRIVSSSIKVPTDTANPVPVGLLACQRDPLLKELTTWVIQCQESQGPEAPKDKKKKPQSVQGEPVVEVLLHDSILFPEGGGQPSDIGFMESSEGDVWHVLEVRRRGHHAIHYVRCGKILPPGSLVKVYLGTAGFHRRYDHMCMHTSQHLISALLEKKLQLPTPSWYMTQYPAPAYIEVPRIPSAEELQSIEDEANDICISGTKVYVEVDDLHSKQENEDERNNKNLPIDYTGNVNRIVVIDGVDRNPCCGTHLPSLLGISIFILPQVEPLSRGRGRIFFCAGPRVRAYLSKTHGLLTEAATGYGCAIEQIPERLTFETDGRRKGSKRVDELEAELAAYIVKDLEKEYAALPTGQTKFVSFKHHMGLSSNPLNFLTTIQSEWKAVPASSTPYLLLLAESQKAEGYTVVLIVGSDEGDVKKLGDKFKAEGVKGGGKGGKWSGKTDKWKGDEWAQSLLDQNM</sequence>
<dbReference type="InterPro" id="IPR018163">
    <property type="entry name" value="Thr/Ala-tRNA-synth_IIc_edit"/>
</dbReference>
<comment type="caution">
    <text evidence="6">The sequence shown here is derived from an EMBL/GenBank/DDBJ whole genome shotgun (WGS) entry which is preliminary data.</text>
</comment>
<feature type="compositionally biased region" description="Acidic residues" evidence="4">
    <location>
        <begin position="137"/>
        <end position="148"/>
    </location>
</feature>
<feature type="compositionally biased region" description="Polar residues" evidence="4">
    <location>
        <begin position="104"/>
        <end position="115"/>
    </location>
</feature>
<evidence type="ECO:0000313" key="7">
    <source>
        <dbReference type="Proteomes" id="UP001050691"/>
    </source>
</evidence>
<dbReference type="InterPro" id="IPR000504">
    <property type="entry name" value="RRM_dom"/>
</dbReference>
<dbReference type="Pfam" id="PF00076">
    <property type="entry name" value="RRM_1"/>
    <property type="match status" value="2"/>
</dbReference>
<evidence type="ECO:0000256" key="2">
    <source>
        <dbReference type="ARBA" id="ARBA00022833"/>
    </source>
</evidence>
<proteinExistence type="predicted"/>
<gene>
    <name evidence="6" type="ORF">Clacol_001797</name>
</gene>
<accession>A0AAV5A2V7</accession>
<dbReference type="Gene3D" id="3.30.980.10">
    <property type="entry name" value="Threonyl-trna Synthetase, Chain A, domain 2"/>
    <property type="match status" value="1"/>
</dbReference>
<dbReference type="InterPro" id="IPR009000">
    <property type="entry name" value="Transl_B-barrel_sf"/>
</dbReference>
<dbReference type="GO" id="GO:0002196">
    <property type="term" value="F:Ser-tRNA(Ala) deacylase activity"/>
    <property type="evidence" value="ECO:0007669"/>
    <property type="project" value="TreeGrafter"/>
</dbReference>
<dbReference type="InterPro" id="IPR012677">
    <property type="entry name" value="Nucleotide-bd_a/b_plait_sf"/>
</dbReference>
<keyword evidence="7" id="KW-1185">Reference proteome</keyword>
<name>A0AAV5A2V7_9AGAM</name>
<dbReference type="CDD" id="cd12246">
    <property type="entry name" value="RRM1_U1A_like"/>
    <property type="match status" value="1"/>
</dbReference>
<dbReference type="GO" id="GO:0003723">
    <property type="term" value="F:RNA binding"/>
    <property type="evidence" value="ECO:0007669"/>
    <property type="project" value="UniProtKB-UniRule"/>
</dbReference>
<evidence type="ECO:0000256" key="3">
    <source>
        <dbReference type="PROSITE-ProRule" id="PRU00176"/>
    </source>
</evidence>
<evidence type="ECO:0000256" key="1">
    <source>
        <dbReference type="ARBA" id="ARBA00022723"/>
    </source>
</evidence>
<feature type="domain" description="RRM" evidence="5">
    <location>
        <begin position="6"/>
        <end position="85"/>
    </location>
</feature>
<protein>
    <recommendedName>
        <fullName evidence="5">RRM domain-containing protein</fullName>
    </recommendedName>
</protein>
<keyword evidence="1" id="KW-0479">Metal-binding</keyword>
<evidence type="ECO:0000259" key="5">
    <source>
        <dbReference type="PROSITE" id="PS50102"/>
    </source>
</evidence>
<evidence type="ECO:0000256" key="4">
    <source>
        <dbReference type="SAM" id="MobiDB-lite"/>
    </source>
</evidence>
<dbReference type="EMBL" id="BPWL01000002">
    <property type="protein sequence ID" value="GJJ07594.1"/>
    <property type="molecule type" value="Genomic_DNA"/>
</dbReference>
<dbReference type="Proteomes" id="UP001050691">
    <property type="component" value="Unassembled WGS sequence"/>
</dbReference>
<dbReference type="Gene3D" id="3.30.70.330">
    <property type="match status" value="2"/>
</dbReference>
<keyword evidence="2" id="KW-0862">Zinc</keyword>
<dbReference type="Gene3D" id="2.40.30.130">
    <property type="match status" value="1"/>
</dbReference>
<feature type="region of interest" description="Disordered" evidence="4">
    <location>
        <begin position="103"/>
        <end position="157"/>
    </location>
</feature>
<feature type="compositionally biased region" description="Basic and acidic residues" evidence="4">
    <location>
        <begin position="127"/>
        <end position="136"/>
    </location>
</feature>
<reference evidence="6" key="1">
    <citation type="submission" date="2021-10" db="EMBL/GenBank/DDBJ databases">
        <title>De novo Genome Assembly of Clathrus columnatus (Basidiomycota, Fungi) Using Illumina and Nanopore Sequence Data.</title>
        <authorList>
            <person name="Ogiso-Tanaka E."/>
            <person name="Itagaki H."/>
            <person name="Hosoya T."/>
            <person name="Hosaka K."/>
        </authorList>
    </citation>
    <scope>NUCLEOTIDE SEQUENCE</scope>
    <source>
        <strain evidence="6">MO-923</strain>
    </source>
</reference>
<dbReference type="SUPFAM" id="SSF50447">
    <property type="entry name" value="Translation proteins"/>
    <property type="match status" value="1"/>
</dbReference>
<dbReference type="PANTHER" id="PTHR43462:SF1">
    <property type="entry name" value="ALANYL-TRNA EDITING PROTEIN AARSD1"/>
    <property type="match status" value="1"/>
</dbReference>